<dbReference type="RefSeq" id="WP_153217840.1">
    <property type="nucleotide sequence ID" value="NZ_WIBF01000020.1"/>
</dbReference>
<keyword evidence="3" id="KW-0378">Hydrolase</keyword>
<feature type="signal peptide" evidence="1">
    <location>
        <begin position="1"/>
        <end position="17"/>
    </location>
</feature>
<comment type="caution">
    <text evidence="3">The sequence shown here is derived from an EMBL/GenBank/DDBJ whole genome shotgun (WGS) entry which is preliminary data.</text>
</comment>
<dbReference type="InterPro" id="IPR029058">
    <property type="entry name" value="AB_hydrolase_fold"/>
</dbReference>
<evidence type="ECO:0000259" key="2">
    <source>
        <dbReference type="Pfam" id="PF02129"/>
    </source>
</evidence>
<dbReference type="InterPro" id="IPR053145">
    <property type="entry name" value="AB_hydrolase_Est10"/>
</dbReference>
<feature type="domain" description="Xaa-Pro dipeptidyl-peptidase-like" evidence="2">
    <location>
        <begin position="40"/>
        <end position="179"/>
    </location>
</feature>
<dbReference type="GO" id="GO:0052689">
    <property type="term" value="F:carboxylic ester hydrolase activity"/>
    <property type="evidence" value="ECO:0007669"/>
    <property type="project" value="TreeGrafter"/>
</dbReference>
<name>A0A843YN49_9RHOB</name>
<organism evidence="3 4">
    <name type="scientific">Tritonibacter litoralis</name>
    <dbReference type="NCBI Taxonomy" id="2662264"/>
    <lineage>
        <taxon>Bacteria</taxon>
        <taxon>Pseudomonadati</taxon>
        <taxon>Pseudomonadota</taxon>
        <taxon>Alphaproteobacteria</taxon>
        <taxon>Rhodobacterales</taxon>
        <taxon>Paracoccaceae</taxon>
        <taxon>Tritonibacter</taxon>
    </lineage>
</organism>
<keyword evidence="1" id="KW-0732">Signal</keyword>
<dbReference type="PANTHER" id="PTHR43265">
    <property type="entry name" value="ESTERASE ESTD"/>
    <property type="match status" value="1"/>
</dbReference>
<dbReference type="PANTHER" id="PTHR43265:SF1">
    <property type="entry name" value="ESTERASE ESTD"/>
    <property type="match status" value="1"/>
</dbReference>
<dbReference type="Proteomes" id="UP000444174">
    <property type="component" value="Unassembled WGS sequence"/>
</dbReference>
<keyword evidence="4" id="KW-1185">Reference proteome</keyword>
<dbReference type="Pfam" id="PF02129">
    <property type="entry name" value="Peptidase_S15"/>
    <property type="match status" value="1"/>
</dbReference>
<proteinExistence type="predicted"/>
<dbReference type="InterPro" id="IPR000383">
    <property type="entry name" value="Xaa-Pro-like_dom"/>
</dbReference>
<dbReference type="SUPFAM" id="SSF53474">
    <property type="entry name" value="alpha/beta-Hydrolases"/>
    <property type="match status" value="1"/>
</dbReference>
<evidence type="ECO:0000313" key="4">
    <source>
        <dbReference type="Proteomes" id="UP000444174"/>
    </source>
</evidence>
<dbReference type="EMBL" id="WIBF01000020">
    <property type="protein sequence ID" value="MQQ10669.1"/>
    <property type="molecule type" value="Genomic_DNA"/>
</dbReference>
<accession>A0A843YN49</accession>
<gene>
    <name evidence="3" type="ORF">GFB49_19630</name>
</gene>
<reference evidence="3 4" key="1">
    <citation type="submission" date="2019-10" db="EMBL/GenBank/DDBJ databases">
        <title>Epibacterium sp. nov., isolated from seawater.</title>
        <authorList>
            <person name="Zhang X."/>
            <person name="Li N."/>
        </authorList>
    </citation>
    <scope>NUCLEOTIDE SEQUENCE [LARGE SCALE GENOMIC DNA]</scope>
    <source>
        <strain evidence="3 4">SM1979</strain>
    </source>
</reference>
<dbReference type="Gene3D" id="3.40.50.1820">
    <property type="entry name" value="alpha/beta hydrolase"/>
    <property type="match status" value="1"/>
</dbReference>
<feature type="chain" id="PRO_5032397397" evidence="1">
    <location>
        <begin position="18"/>
        <end position="344"/>
    </location>
</feature>
<dbReference type="AlphaFoldDB" id="A0A843YN49"/>
<sequence length="344" mass="37261">MNKLVFAILTLCLFACAGPKPQNPTDRCYEVREITFMSQDGIALAGELTVPFGPGPHPAMVLLAGTGRHDRDESSVGHRPFLVLSDALARAGIAAMRYDKRGVGKSHGNYRETGFLGFTRDGASALDWLARQPRIDPDRLGFVGHSEGGMSALIAAVDFTVADVQALALLAAPVVPTETAIRRQSRDLAAAAGETDAEITAMDIALTRVFDALEAAPAPQDARASVKAAVSDLPWLYRYSLTRFWGTKWGWEIARYEPEKYLGAFSGPVMALYGTNDLLVDHDLNASAAARLLHHSGSQVITLEGLNHFLQPSKSGAPSEYRHIETTIAPEVLEHLVTFLKKQL</sequence>
<protein>
    <submittedName>
        <fullName evidence="3">Alpha/beta fold hydrolase</fullName>
    </submittedName>
</protein>
<evidence type="ECO:0000256" key="1">
    <source>
        <dbReference type="SAM" id="SignalP"/>
    </source>
</evidence>
<evidence type="ECO:0000313" key="3">
    <source>
        <dbReference type="EMBL" id="MQQ10669.1"/>
    </source>
</evidence>